<keyword evidence="3" id="KW-1185">Reference proteome</keyword>
<comment type="caution">
    <text evidence="2">The sequence shown here is derived from an EMBL/GenBank/DDBJ whole genome shotgun (WGS) entry which is preliminary data.</text>
</comment>
<dbReference type="Pfam" id="PF01402">
    <property type="entry name" value="RHH_1"/>
    <property type="match status" value="1"/>
</dbReference>
<dbReference type="EMBL" id="JANFZH010000001">
    <property type="protein sequence ID" value="MCQ4838401.1"/>
    <property type="molecule type" value="Genomic_DNA"/>
</dbReference>
<sequence length="57" mass="6665">MSPRTGRPKVDNPKIHDIKVRIDDKTNEKLIRYADKYGVTRTEAIRRAIDLLLSEEK</sequence>
<evidence type="ECO:0000259" key="1">
    <source>
        <dbReference type="Pfam" id="PF01402"/>
    </source>
</evidence>
<evidence type="ECO:0000313" key="2">
    <source>
        <dbReference type="EMBL" id="MCQ4838401.1"/>
    </source>
</evidence>
<accession>A0ABT1RUQ5</accession>
<protein>
    <submittedName>
        <fullName evidence="2">Ribbon-helix-helix protein, CopG family</fullName>
    </submittedName>
</protein>
<dbReference type="InterPro" id="IPR002145">
    <property type="entry name" value="CopG"/>
</dbReference>
<organism evidence="2 3">
    <name type="scientific">Neglectibacter timonensis</name>
    <dbReference type="NCBI Taxonomy" id="1776382"/>
    <lineage>
        <taxon>Bacteria</taxon>
        <taxon>Bacillati</taxon>
        <taxon>Bacillota</taxon>
        <taxon>Clostridia</taxon>
        <taxon>Eubacteriales</taxon>
        <taxon>Oscillospiraceae</taxon>
        <taxon>Neglectibacter</taxon>
    </lineage>
</organism>
<reference evidence="2 3" key="1">
    <citation type="submission" date="2022-06" db="EMBL/GenBank/DDBJ databases">
        <title>Isolation of gut microbiota from human fecal samples.</title>
        <authorList>
            <person name="Pamer E.G."/>
            <person name="Barat B."/>
            <person name="Waligurski E."/>
            <person name="Medina S."/>
            <person name="Paddock L."/>
            <person name="Mostad J."/>
        </authorList>
    </citation>
    <scope>NUCLEOTIDE SEQUENCE [LARGE SCALE GENOMIC DNA]</scope>
    <source>
        <strain evidence="2 3">DFI.9.73</strain>
    </source>
</reference>
<evidence type="ECO:0000313" key="3">
    <source>
        <dbReference type="Proteomes" id="UP001524473"/>
    </source>
</evidence>
<dbReference type="Proteomes" id="UP001524473">
    <property type="component" value="Unassembled WGS sequence"/>
</dbReference>
<gene>
    <name evidence="2" type="ORF">NE695_00555</name>
</gene>
<feature type="domain" description="Ribbon-helix-helix protein CopG" evidence="1">
    <location>
        <begin position="18"/>
        <end position="54"/>
    </location>
</feature>
<proteinExistence type="predicted"/>
<name>A0ABT1RUQ5_9FIRM</name>